<evidence type="ECO:0000313" key="1">
    <source>
        <dbReference type="EMBL" id="KKO08480.1"/>
    </source>
</evidence>
<dbReference type="EMBL" id="LAZR01000009">
    <property type="protein sequence ID" value="KKO08480.1"/>
    <property type="molecule type" value="Genomic_DNA"/>
</dbReference>
<reference evidence="1" key="1">
    <citation type="journal article" date="2015" name="Nature">
        <title>Complex archaea that bridge the gap between prokaryotes and eukaryotes.</title>
        <authorList>
            <person name="Spang A."/>
            <person name="Saw J.H."/>
            <person name="Jorgensen S.L."/>
            <person name="Zaremba-Niedzwiedzka K."/>
            <person name="Martijn J."/>
            <person name="Lind A.E."/>
            <person name="van Eijk R."/>
            <person name="Schleper C."/>
            <person name="Guy L."/>
            <person name="Ettema T.J."/>
        </authorList>
    </citation>
    <scope>NUCLEOTIDE SEQUENCE</scope>
</reference>
<name>A0A0F9VWJ8_9ZZZZ</name>
<proteinExistence type="predicted"/>
<protein>
    <submittedName>
        <fullName evidence="1">Uncharacterized protein</fullName>
    </submittedName>
</protein>
<accession>A0A0F9VWJ8</accession>
<gene>
    <name evidence="1" type="ORF">LCGC14_0044180</name>
</gene>
<dbReference type="AlphaFoldDB" id="A0A0F9VWJ8"/>
<comment type="caution">
    <text evidence="1">The sequence shown here is derived from an EMBL/GenBank/DDBJ whole genome shotgun (WGS) entry which is preliminary data.</text>
</comment>
<organism evidence="1">
    <name type="scientific">marine sediment metagenome</name>
    <dbReference type="NCBI Taxonomy" id="412755"/>
    <lineage>
        <taxon>unclassified sequences</taxon>
        <taxon>metagenomes</taxon>
        <taxon>ecological metagenomes</taxon>
    </lineage>
</organism>
<sequence length="138" mass="15059">MDKLRIHRGLTRYSSPGWEVRLFRFAPDVTPAREAAPELRHAGLFLAFGVGLNRPVVLPRQIPLFGEVASFPQGGCSGAIFLTTAHDTLQIDDLNGLSECLFGLGRSKTKIALSANAQKLEEMFRQVLADAYHVPAAA</sequence>